<comment type="caution">
    <text evidence="7">The sequence shown here is derived from an EMBL/GenBank/DDBJ whole genome shotgun (WGS) entry which is preliminary data.</text>
</comment>
<keyword evidence="2" id="KW-0813">Transport</keyword>
<keyword evidence="8" id="KW-1185">Reference proteome</keyword>
<accession>A0ABP6H662</accession>
<dbReference type="Pfam" id="PF00005">
    <property type="entry name" value="ABC_tran"/>
    <property type="match status" value="1"/>
</dbReference>
<comment type="similarity">
    <text evidence="1">Belongs to the ABC transporter superfamily.</text>
</comment>
<name>A0ABP6H662_9MICO</name>
<dbReference type="InterPro" id="IPR003593">
    <property type="entry name" value="AAA+_ATPase"/>
</dbReference>
<dbReference type="EMBL" id="BAAARN010000001">
    <property type="protein sequence ID" value="GAA2736832.1"/>
    <property type="molecule type" value="Genomic_DNA"/>
</dbReference>
<dbReference type="SUPFAM" id="SSF52540">
    <property type="entry name" value="P-loop containing nucleoside triphosphate hydrolases"/>
    <property type="match status" value="1"/>
</dbReference>
<dbReference type="PROSITE" id="PS50893">
    <property type="entry name" value="ABC_TRANSPORTER_2"/>
    <property type="match status" value="1"/>
</dbReference>
<dbReference type="InterPro" id="IPR003439">
    <property type="entry name" value="ABC_transporter-like_ATP-bd"/>
</dbReference>
<evidence type="ECO:0000256" key="5">
    <source>
        <dbReference type="SAM" id="MobiDB-lite"/>
    </source>
</evidence>
<dbReference type="InterPro" id="IPR050683">
    <property type="entry name" value="Bact_Polysacc_Export_ATP-bd"/>
</dbReference>
<feature type="region of interest" description="Disordered" evidence="5">
    <location>
        <begin position="1"/>
        <end position="37"/>
    </location>
</feature>
<evidence type="ECO:0000313" key="8">
    <source>
        <dbReference type="Proteomes" id="UP001501326"/>
    </source>
</evidence>
<keyword evidence="3" id="KW-0547">Nucleotide-binding</keyword>
<dbReference type="RefSeq" id="WP_344193141.1">
    <property type="nucleotide sequence ID" value="NZ_BAAARN010000001.1"/>
</dbReference>
<dbReference type="InterPro" id="IPR015860">
    <property type="entry name" value="ABC_transpr_TagH-like"/>
</dbReference>
<dbReference type="Proteomes" id="UP001501326">
    <property type="component" value="Unassembled WGS sequence"/>
</dbReference>
<dbReference type="PANTHER" id="PTHR46743:SF2">
    <property type="entry name" value="TEICHOIC ACIDS EXPORT ATP-BINDING PROTEIN TAGH"/>
    <property type="match status" value="1"/>
</dbReference>
<dbReference type="SMART" id="SM00382">
    <property type="entry name" value="AAA"/>
    <property type="match status" value="1"/>
</dbReference>
<evidence type="ECO:0000256" key="3">
    <source>
        <dbReference type="ARBA" id="ARBA00022741"/>
    </source>
</evidence>
<dbReference type="InterPro" id="IPR027417">
    <property type="entry name" value="P-loop_NTPase"/>
</dbReference>
<organism evidence="7 8">
    <name type="scientific">Pedococcus aerophilus</name>
    <dbReference type="NCBI Taxonomy" id="436356"/>
    <lineage>
        <taxon>Bacteria</taxon>
        <taxon>Bacillati</taxon>
        <taxon>Actinomycetota</taxon>
        <taxon>Actinomycetes</taxon>
        <taxon>Micrococcales</taxon>
        <taxon>Intrasporangiaceae</taxon>
        <taxon>Pedococcus</taxon>
    </lineage>
</organism>
<dbReference type="PANTHER" id="PTHR46743">
    <property type="entry name" value="TEICHOIC ACIDS EXPORT ATP-BINDING PROTEIN TAGH"/>
    <property type="match status" value="1"/>
</dbReference>
<evidence type="ECO:0000256" key="2">
    <source>
        <dbReference type="ARBA" id="ARBA00022448"/>
    </source>
</evidence>
<protein>
    <submittedName>
        <fullName evidence="7">ABC transporter ATP-binding protein</fullName>
    </submittedName>
</protein>
<reference evidence="8" key="1">
    <citation type="journal article" date="2019" name="Int. J. Syst. Evol. Microbiol.">
        <title>The Global Catalogue of Microorganisms (GCM) 10K type strain sequencing project: providing services to taxonomists for standard genome sequencing and annotation.</title>
        <authorList>
            <consortium name="The Broad Institute Genomics Platform"/>
            <consortium name="The Broad Institute Genome Sequencing Center for Infectious Disease"/>
            <person name="Wu L."/>
            <person name="Ma J."/>
        </authorList>
    </citation>
    <scope>NUCLEOTIDE SEQUENCE [LARGE SCALE GENOMIC DNA]</scope>
    <source>
        <strain evidence="8">JCM 16378</strain>
    </source>
</reference>
<proteinExistence type="inferred from homology"/>
<dbReference type="CDD" id="cd03220">
    <property type="entry name" value="ABC_KpsT_Wzt"/>
    <property type="match status" value="1"/>
</dbReference>
<evidence type="ECO:0000256" key="1">
    <source>
        <dbReference type="ARBA" id="ARBA00005417"/>
    </source>
</evidence>
<feature type="domain" description="ABC transporter" evidence="6">
    <location>
        <begin position="63"/>
        <end position="286"/>
    </location>
</feature>
<evidence type="ECO:0000313" key="7">
    <source>
        <dbReference type="EMBL" id="GAA2736832.1"/>
    </source>
</evidence>
<feature type="region of interest" description="Disordered" evidence="5">
    <location>
        <begin position="307"/>
        <end position="326"/>
    </location>
</feature>
<dbReference type="Gene3D" id="3.40.50.300">
    <property type="entry name" value="P-loop containing nucleotide triphosphate hydrolases"/>
    <property type="match status" value="1"/>
</dbReference>
<keyword evidence="4 7" id="KW-0067">ATP-binding</keyword>
<dbReference type="GO" id="GO:0005524">
    <property type="term" value="F:ATP binding"/>
    <property type="evidence" value="ECO:0007669"/>
    <property type="project" value="UniProtKB-KW"/>
</dbReference>
<evidence type="ECO:0000259" key="6">
    <source>
        <dbReference type="PROSITE" id="PS50893"/>
    </source>
</evidence>
<gene>
    <name evidence="7" type="ORF">GCM10009867_22290</name>
</gene>
<sequence length="326" mass="35201">MSDTHLEEVSTADVDNDGQSPPDADQGPKKGIEVPLGPPTVVVQRLSVHYRVASKERESQDATRAQRAARRIGWDRTVTVKAVDDVSFVARAGEAIGVVGHNGSGKSTLLRVMAGLETPTKGRVLAHSTPSFLGVNAALMPELSGMENVRLGLLAMGMTPKEVREAIPDVVELAGIGRSVHLPMKTYSSGMGARLRFAISAAARPEILLIDEALATGDAASKERSEARMAQIREQAGTIFLVSHAAQTIEEMCTRAIWLHQGEMVLDGPAYETARAYRWWAWNIAKGETAKADVLLEAARAQLRATVVQPEDTSTDQHLSRHSSRN</sequence>
<evidence type="ECO:0000256" key="4">
    <source>
        <dbReference type="ARBA" id="ARBA00022840"/>
    </source>
</evidence>